<accession>A0A2S7T4Z6</accession>
<feature type="region of interest" description="Disordered" evidence="1">
    <location>
        <begin position="196"/>
        <end position="225"/>
    </location>
</feature>
<keyword evidence="3" id="KW-1185">Reference proteome</keyword>
<evidence type="ECO:0000313" key="2">
    <source>
        <dbReference type="EMBL" id="PQJ14678.1"/>
    </source>
</evidence>
<proteinExistence type="predicted"/>
<feature type="compositionally biased region" description="Basic residues" evidence="1">
    <location>
        <begin position="216"/>
        <end position="225"/>
    </location>
</feature>
<dbReference type="RefSeq" id="WP_245916159.1">
    <property type="nucleotide sequence ID" value="NZ_MQVX01000001.1"/>
</dbReference>
<evidence type="ECO:0000313" key="3">
    <source>
        <dbReference type="Proteomes" id="UP000239366"/>
    </source>
</evidence>
<dbReference type="AlphaFoldDB" id="A0A2S7T4Z6"/>
<dbReference type="EMBL" id="MQVX01000001">
    <property type="protein sequence ID" value="PQJ14678.1"/>
    <property type="molecule type" value="Genomic_DNA"/>
</dbReference>
<evidence type="ECO:0000256" key="1">
    <source>
        <dbReference type="SAM" id="MobiDB-lite"/>
    </source>
</evidence>
<gene>
    <name evidence="2" type="ORF">BST99_02005</name>
</gene>
<reference evidence="3" key="1">
    <citation type="submission" date="2016-11" db="EMBL/GenBank/DDBJ databases">
        <title>Trade-off between light-utilization and light-protection in marine flavobacteria.</title>
        <authorList>
            <person name="Kumagai Y."/>
            <person name="Yoshizawa S."/>
            <person name="Kogure K."/>
        </authorList>
    </citation>
    <scope>NUCLEOTIDE SEQUENCE [LARGE SCALE GENOMIC DNA]</scope>
    <source>
        <strain evidence="3">SG-18</strain>
    </source>
</reference>
<sequence length="225" mass="26097">MAHSGRKKLLGFLGVFCFFASVYAQKDIYESSLFDELSSDHEVLAIIPFLTQLELNQDLARFEKKRLAQNEGYAVQEALEIYFSNRRKRKKFQVEFQNTKDTNALLAQNGVTYANIDIYTTKELCEILKVDGIISGNLTLNILLSKGISTKFNLWDYFNRDSNYGRIGIKISDAKSGKLLWRFEKEITKKSGKNTTELIDKMMKQASRKFPYDKEKKKKRKKQES</sequence>
<comment type="caution">
    <text evidence="2">The sequence shown here is derived from an EMBL/GenBank/DDBJ whole genome shotgun (WGS) entry which is preliminary data.</text>
</comment>
<dbReference type="Proteomes" id="UP000239366">
    <property type="component" value="Unassembled WGS sequence"/>
</dbReference>
<name>A0A2S7T4Z6_9FLAO</name>
<protein>
    <submittedName>
        <fullName evidence="2">Uncharacterized protein</fullName>
    </submittedName>
</protein>
<organism evidence="2 3">
    <name type="scientific">Aureicoccus marinus</name>
    <dbReference type="NCBI Taxonomy" id="754435"/>
    <lineage>
        <taxon>Bacteria</taxon>
        <taxon>Pseudomonadati</taxon>
        <taxon>Bacteroidota</taxon>
        <taxon>Flavobacteriia</taxon>
        <taxon>Flavobacteriales</taxon>
        <taxon>Flavobacteriaceae</taxon>
        <taxon>Aureicoccus</taxon>
    </lineage>
</organism>
<dbReference type="Gene3D" id="3.40.50.10610">
    <property type="entry name" value="ABC-type transport auxiliary lipoprotein component"/>
    <property type="match status" value="1"/>
</dbReference>